<dbReference type="GO" id="GO:0015035">
    <property type="term" value="F:protein-disulfide reductase activity"/>
    <property type="evidence" value="ECO:0007669"/>
    <property type="project" value="UniProtKB-UniRule"/>
</dbReference>
<gene>
    <name evidence="8" type="primary">trxA5</name>
    <name evidence="8" type="ORF">ING2E5A_1773</name>
</gene>
<evidence type="ECO:0000256" key="3">
    <source>
        <dbReference type="ARBA" id="ARBA00022982"/>
    </source>
</evidence>
<accession>A0A1G4G7S0</accession>
<dbReference type="KEGG" id="pmuc:ING2E5A_1773"/>
<keyword evidence="5" id="KW-0676">Redox-active center</keyword>
<keyword evidence="4" id="KW-1015">Disulfide bond</keyword>
<protein>
    <recommendedName>
        <fullName evidence="6">Thioredoxin</fullName>
    </recommendedName>
</protein>
<evidence type="ECO:0000256" key="2">
    <source>
        <dbReference type="ARBA" id="ARBA00022448"/>
    </source>
</evidence>
<dbReference type="Proteomes" id="UP000178485">
    <property type="component" value="Chromosome i"/>
</dbReference>
<feature type="domain" description="Thioredoxin" evidence="7">
    <location>
        <begin position="33"/>
        <end position="173"/>
    </location>
</feature>
<dbReference type="PANTHER" id="PTHR45663">
    <property type="entry name" value="GEO12009P1"/>
    <property type="match status" value="1"/>
</dbReference>
<comment type="similarity">
    <text evidence="1">Belongs to the thioredoxin family.</text>
</comment>
<proteinExistence type="inferred from homology"/>
<dbReference type="GO" id="GO:0005737">
    <property type="term" value="C:cytoplasm"/>
    <property type="evidence" value="ECO:0007669"/>
    <property type="project" value="TreeGrafter"/>
</dbReference>
<dbReference type="STRING" id="1642646.ING2E5A_1773"/>
<dbReference type="EMBL" id="LT608328">
    <property type="protein sequence ID" value="SCM58356.1"/>
    <property type="molecule type" value="Genomic_DNA"/>
</dbReference>
<name>A0A1G4G7S0_9BACT</name>
<dbReference type="PANTHER" id="PTHR45663:SF11">
    <property type="entry name" value="GEO12009P1"/>
    <property type="match status" value="1"/>
</dbReference>
<dbReference type="PROSITE" id="PS00194">
    <property type="entry name" value="THIOREDOXIN_1"/>
    <property type="match status" value="1"/>
</dbReference>
<evidence type="ECO:0000256" key="4">
    <source>
        <dbReference type="ARBA" id="ARBA00023157"/>
    </source>
</evidence>
<dbReference type="Pfam" id="PF00085">
    <property type="entry name" value="Thioredoxin"/>
    <property type="match status" value="1"/>
</dbReference>
<dbReference type="NCBIfam" id="TIGR01068">
    <property type="entry name" value="thioredoxin"/>
    <property type="match status" value="1"/>
</dbReference>
<keyword evidence="9" id="KW-1185">Reference proteome</keyword>
<dbReference type="FunFam" id="3.40.30.10:FF:000229">
    <property type="entry name" value="Thioredoxin (TRX)"/>
    <property type="match status" value="1"/>
</dbReference>
<dbReference type="PRINTS" id="PR00421">
    <property type="entry name" value="THIOREDOXIN"/>
</dbReference>
<evidence type="ECO:0000256" key="1">
    <source>
        <dbReference type="ARBA" id="ARBA00008987"/>
    </source>
</evidence>
<sequence length="175" mass="19595">MIGKKNRVMKNRVVIFAAVAALVILVACGNNSNRSVSPLPESETQQKINVKRNNMSKTIHLTKAEFLTKVADYEKNSQTWEYLGDKPAIIDFYADWCGPCKMIAPILEELAAEYDGQIYIYKVNTEAEQELAADFGIRSIPTLLFVPMNEAPQMAQGALPKDAFRQAINEILLKN</sequence>
<dbReference type="CDD" id="cd02947">
    <property type="entry name" value="TRX_family"/>
    <property type="match status" value="1"/>
</dbReference>
<keyword evidence="3" id="KW-0249">Electron transport</keyword>
<keyword evidence="2" id="KW-0813">Transport</keyword>
<dbReference type="PROSITE" id="PS51352">
    <property type="entry name" value="THIOREDOXIN_2"/>
    <property type="match status" value="1"/>
</dbReference>
<dbReference type="InterPro" id="IPR036249">
    <property type="entry name" value="Thioredoxin-like_sf"/>
</dbReference>
<evidence type="ECO:0000313" key="8">
    <source>
        <dbReference type="EMBL" id="SCM58356.1"/>
    </source>
</evidence>
<evidence type="ECO:0000256" key="5">
    <source>
        <dbReference type="ARBA" id="ARBA00023284"/>
    </source>
</evidence>
<reference evidence="8 9" key="1">
    <citation type="submission" date="2016-08" db="EMBL/GenBank/DDBJ databases">
        <authorList>
            <person name="Seilhamer J.J."/>
        </authorList>
    </citation>
    <scope>NUCLEOTIDE SEQUENCE [LARGE SCALE GENOMIC DNA]</scope>
    <source>
        <strain evidence="8">ING2-E5A</strain>
    </source>
</reference>
<evidence type="ECO:0000259" key="7">
    <source>
        <dbReference type="PROSITE" id="PS51352"/>
    </source>
</evidence>
<organism evidence="8 9">
    <name type="scientific">Petrimonas mucosa</name>
    <dbReference type="NCBI Taxonomy" id="1642646"/>
    <lineage>
        <taxon>Bacteria</taxon>
        <taxon>Pseudomonadati</taxon>
        <taxon>Bacteroidota</taxon>
        <taxon>Bacteroidia</taxon>
        <taxon>Bacteroidales</taxon>
        <taxon>Dysgonomonadaceae</taxon>
        <taxon>Petrimonas</taxon>
    </lineage>
</organism>
<dbReference type="Gene3D" id="3.40.30.10">
    <property type="entry name" value="Glutaredoxin"/>
    <property type="match status" value="1"/>
</dbReference>
<dbReference type="InterPro" id="IPR017937">
    <property type="entry name" value="Thioredoxin_CS"/>
</dbReference>
<dbReference type="SUPFAM" id="SSF52833">
    <property type="entry name" value="Thioredoxin-like"/>
    <property type="match status" value="1"/>
</dbReference>
<dbReference type="PROSITE" id="PS51257">
    <property type="entry name" value="PROKAR_LIPOPROTEIN"/>
    <property type="match status" value="1"/>
</dbReference>
<dbReference type="AlphaFoldDB" id="A0A1G4G7S0"/>
<evidence type="ECO:0000313" key="9">
    <source>
        <dbReference type="Proteomes" id="UP000178485"/>
    </source>
</evidence>
<evidence type="ECO:0000256" key="6">
    <source>
        <dbReference type="NCBIfam" id="TIGR01068"/>
    </source>
</evidence>
<dbReference type="InterPro" id="IPR013766">
    <property type="entry name" value="Thioredoxin_domain"/>
</dbReference>
<dbReference type="InterPro" id="IPR005746">
    <property type="entry name" value="Thioredoxin"/>
</dbReference>